<name>A0A9D4FH39_DREPO</name>
<feature type="compositionally biased region" description="Low complexity" evidence="1">
    <location>
        <begin position="105"/>
        <end position="119"/>
    </location>
</feature>
<evidence type="ECO:0000313" key="3">
    <source>
        <dbReference type="Proteomes" id="UP000828390"/>
    </source>
</evidence>
<comment type="caution">
    <text evidence="2">The sequence shown here is derived from an EMBL/GenBank/DDBJ whole genome shotgun (WGS) entry which is preliminary data.</text>
</comment>
<feature type="compositionally biased region" description="Basic and acidic residues" evidence="1">
    <location>
        <begin position="302"/>
        <end position="312"/>
    </location>
</feature>
<feature type="region of interest" description="Disordered" evidence="1">
    <location>
        <begin position="102"/>
        <end position="315"/>
    </location>
</feature>
<feature type="region of interest" description="Disordered" evidence="1">
    <location>
        <begin position="39"/>
        <end position="58"/>
    </location>
</feature>
<organism evidence="2 3">
    <name type="scientific">Dreissena polymorpha</name>
    <name type="common">Zebra mussel</name>
    <name type="synonym">Mytilus polymorpha</name>
    <dbReference type="NCBI Taxonomy" id="45954"/>
    <lineage>
        <taxon>Eukaryota</taxon>
        <taxon>Metazoa</taxon>
        <taxon>Spiralia</taxon>
        <taxon>Lophotrochozoa</taxon>
        <taxon>Mollusca</taxon>
        <taxon>Bivalvia</taxon>
        <taxon>Autobranchia</taxon>
        <taxon>Heteroconchia</taxon>
        <taxon>Euheterodonta</taxon>
        <taxon>Imparidentia</taxon>
        <taxon>Neoheterodontei</taxon>
        <taxon>Myida</taxon>
        <taxon>Dreissenoidea</taxon>
        <taxon>Dreissenidae</taxon>
        <taxon>Dreissena</taxon>
    </lineage>
</organism>
<dbReference type="AlphaFoldDB" id="A0A9D4FH39"/>
<feature type="compositionally biased region" description="Acidic residues" evidence="1">
    <location>
        <begin position="156"/>
        <end position="165"/>
    </location>
</feature>
<accession>A0A9D4FH39</accession>
<sequence length="335" mass="38141">MGCGASITQGIHPSIYNFQRKLLLENFPRKKDETILKQKRANGEVEARPVKADNPNHLKGDYSQFQVAKHFREKQHKERSIKLFLAADEMSGKLLEEREMLSLGTRSRGTSRNTSRATSPTPTNRRSVQFKEEVQQPPMTPVVEVTSRGSFRSREDDNDDIDEQNEQVIEKQKRKQKKVKTKTKTKKKKTKTSKKTKKTKKGRREKQTEGSDDETDDDSGLEEDSFDDNKENEIIDIIATTNNIVDEQSKDRGKKKTILKRNINSVEPKDMTQEAERPRYSDITDGRGSDQHHVRVKPAHSSSKDSGIHDFDGAFASGMNNVAVSQSADRPDSRL</sequence>
<dbReference type="Proteomes" id="UP000828390">
    <property type="component" value="Unassembled WGS sequence"/>
</dbReference>
<evidence type="ECO:0000313" key="2">
    <source>
        <dbReference type="EMBL" id="KAH3797836.1"/>
    </source>
</evidence>
<evidence type="ECO:0000256" key="1">
    <source>
        <dbReference type="SAM" id="MobiDB-lite"/>
    </source>
</evidence>
<dbReference type="EMBL" id="JAIWYP010000007">
    <property type="protein sequence ID" value="KAH3797836.1"/>
    <property type="molecule type" value="Genomic_DNA"/>
</dbReference>
<reference evidence="2" key="1">
    <citation type="journal article" date="2019" name="bioRxiv">
        <title>The Genome of the Zebra Mussel, Dreissena polymorpha: A Resource for Invasive Species Research.</title>
        <authorList>
            <person name="McCartney M.A."/>
            <person name="Auch B."/>
            <person name="Kono T."/>
            <person name="Mallez S."/>
            <person name="Zhang Y."/>
            <person name="Obille A."/>
            <person name="Becker A."/>
            <person name="Abrahante J.E."/>
            <person name="Garbe J."/>
            <person name="Badalamenti J.P."/>
            <person name="Herman A."/>
            <person name="Mangelson H."/>
            <person name="Liachko I."/>
            <person name="Sullivan S."/>
            <person name="Sone E.D."/>
            <person name="Koren S."/>
            <person name="Silverstein K.A.T."/>
            <person name="Beckman K.B."/>
            <person name="Gohl D.M."/>
        </authorList>
    </citation>
    <scope>NUCLEOTIDE SEQUENCE</scope>
    <source>
        <strain evidence="2">Duluth1</strain>
        <tissue evidence="2">Whole animal</tissue>
    </source>
</reference>
<feature type="compositionally biased region" description="Basic residues" evidence="1">
    <location>
        <begin position="172"/>
        <end position="204"/>
    </location>
</feature>
<keyword evidence="3" id="KW-1185">Reference proteome</keyword>
<protein>
    <submittedName>
        <fullName evidence="2">Uncharacterized protein</fullName>
    </submittedName>
</protein>
<gene>
    <name evidence="2" type="ORF">DPMN_151424</name>
</gene>
<feature type="compositionally biased region" description="Basic and acidic residues" evidence="1">
    <location>
        <begin position="267"/>
        <end position="293"/>
    </location>
</feature>
<feature type="compositionally biased region" description="Acidic residues" evidence="1">
    <location>
        <begin position="210"/>
        <end position="226"/>
    </location>
</feature>
<reference evidence="2" key="2">
    <citation type="submission" date="2020-11" db="EMBL/GenBank/DDBJ databases">
        <authorList>
            <person name="McCartney M.A."/>
            <person name="Auch B."/>
            <person name="Kono T."/>
            <person name="Mallez S."/>
            <person name="Becker A."/>
            <person name="Gohl D.M."/>
            <person name="Silverstein K.A.T."/>
            <person name="Koren S."/>
            <person name="Bechman K.B."/>
            <person name="Herman A."/>
            <person name="Abrahante J.E."/>
            <person name="Garbe J."/>
        </authorList>
    </citation>
    <scope>NUCLEOTIDE SEQUENCE</scope>
    <source>
        <strain evidence="2">Duluth1</strain>
        <tissue evidence="2">Whole animal</tissue>
    </source>
</reference>
<proteinExistence type="predicted"/>